<evidence type="ECO:0000313" key="1">
    <source>
        <dbReference type="EMBL" id="JAD42570.1"/>
    </source>
</evidence>
<accession>A0A0A9A0N2</accession>
<protein>
    <submittedName>
        <fullName evidence="1">Uncharacterized protein</fullName>
    </submittedName>
</protein>
<sequence>MARERYVFFVFFHCKVCQYSHADMTALLSLKNMLIISSS</sequence>
<proteinExistence type="predicted"/>
<name>A0A0A9A0N2_ARUDO</name>
<reference evidence="1" key="2">
    <citation type="journal article" date="2015" name="Data Brief">
        <title>Shoot transcriptome of the giant reed, Arundo donax.</title>
        <authorList>
            <person name="Barrero R.A."/>
            <person name="Guerrero F.D."/>
            <person name="Moolhuijzen P."/>
            <person name="Goolsby J.A."/>
            <person name="Tidwell J."/>
            <person name="Bellgard S.E."/>
            <person name="Bellgard M.I."/>
        </authorList>
    </citation>
    <scope>NUCLEOTIDE SEQUENCE</scope>
    <source>
        <tissue evidence="1">Shoot tissue taken approximately 20 cm above the soil surface</tissue>
    </source>
</reference>
<organism evidence="1">
    <name type="scientific">Arundo donax</name>
    <name type="common">Giant reed</name>
    <name type="synonym">Donax arundinaceus</name>
    <dbReference type="NCBI Taxonomy" id="35708"/>
    <lineage>
        <taxon>Eukaryota</taxon>
        <taxon>Viridiplantae</taxon>
        <taxon>Streptophyta</taxon>
        <taxon>Embryophyta</taxon>
        <taxon>Tracheophyta</taxon>
        <taxon>Spermatophyta</taxon>
        <taxon>Magnoliopsida</taxon>
        <taxon>Liliopsida</taxon>
        <taxon>Poales</taxon>
        <taxon>Poaceae</taxon>
        <taxon>PACMAD clade</taxon>
        <taxon>Arundinoideae</taxon>
        <taxon>Arundineae</taxon>
        <taxon>Arundo</taxon>
    </lineage>
</organism>
<dbReference type="AlphaFoldDB" id="A0A0A9A0N2"/>
<reference evidence="1" key="1">
    <citation type="submission" date="2014-09" db="EMBL/GenBank/DDBJ databases">
        <authorList>
            <person name="Magalhaes I.L.F."/>
            <person name="Oliveira U."/>
            <person name="Santos F.R."/>
            <person name="Vidigal T.H.D.A."/>
            <person name="Brescovit A.D."/>
            <person name="Santos A.J."/>
        </authorList>
    </citation>
    <scope>NUCLEOTIDE SEQUENCE</scope>
    <source>
        <tissue evidence="1">Shoot tissue taken approximately 20 cm above the soil surface</tissue>
    </source>
</reference>
<dbReference type="EMBL" id="GBRH01255325">
    <property type="protein sequence ID" value="JAD42570.1"/>
    <property type="molecule type" value="Transcribed_RNA"/>
</dbReference>